<dbReference type="EMBL" id="JBHRSL010000025">
    <property type="protein sequence ID" value="MFC3053317.1"/>
    <property type="molecule type" value="Genomic_DNA"/>
</dbReference>
<feature type="region of interest" description="Disordered" evidence="1">
    <location>
        <begin position="176"/>
        <end position="199"/>
    </location>
</feature>
<protein>
    <submittedName>
        <fullName evidence="2">Uncharacterized protein</fullName>
    </submittedName>
</protein>
<name>A0ABV7D8I5_9PROT</name>
<organism evidence="2 3">
    <name type="scientific">Kordiimonas pumila</name>
    <dbReference type="NCBI Taxonomy" id="2161677"/>
    <lineage>
        <taxon>Bacteria</taxon>
        <taxon>Pseudomonadati</taxon>
        <taxon>Pseudomonadota</taxon>
        <taxon>Alphaproteobacteria</taxon>
        <taxon>Kordiimonadales</taxon>
        <taxon>Kordiimonadaceae</taxon>
        <taxon>Kordiimonas</taxon>
    </lineage>
</organism>
<comment type="caution">
    <text evidence="2">The sequence shown here is derived from an EMBL/GenBank/DDBJ whole genome shotgun (WGS) entry which is preliminary data.</text>
</comment>
<proteinExistence type="predicted"/>
<reference evidence="3" key="1">
    <citation type="journal article" date="2019" name="Int. J. Syst. Evol. Microbiol.">
        <title>The Global Catalogue of Microorganisms (GCM) 10K type strain sequencing project: providing services to taxonomists for standard genome sequencing and annotation.</title>
        <authorList>
            <consortium name="The Broad Institute Genomics Platform"/>
            <consortium name="The Broad Institute Genome Sequencing Center for Infectious Disease"/>
            <person name="Wu L."/>
            <person name="Ma J."/>
        </authorList>
    </citation>
    <scope>NUCLEOTIDE SEQUENCE [LARGE SCALE GENOMIC DNA]</scope>
    <source>
        <strain evidence="3">KCTC 62164</strain>
    </source>
</reference>
<sequence>MAKLTDIYDELRDIVMGPAPKTWAQNARLTYSKLLNGLKGYSGDTLRKTTQSFNEAIPYIERAGYDITEIEVGIGLSPRITPHLRLREIIDDEERMAILHEVRGKRLVHTILVSLFRATSARKNLNFQQFYFSDLEMELSLLPTVILKFKPNTSGITTERPDTLIQDAIKLGIISAPEDEEAQPEQAPAKTPSKAKKPL</sequence>
<evidence type="ECO:0000256" key="1">
    <source>
        <dbReference type="SAM" id="MobiDB-lite"/>
    </source>
</evidence>
<evidence type="ECO:0000313" key="3">
    <source>
        <dbReference type="Proteomes" id="UP001595444"/>
    </source>
</evidence>
<evidence type="ECO:0000313" key="2">
    <source>
        <dbReference type="EMBL" id="MFC3053317.1"/>
    </source>
</evidence>
<keyword evidence="3" id="KW-1185">Reference proteome</keyword>
<accession>A0ABV7D8I5</accession>
<dbReference type="RefSeq" id="WP_194211468.1">
    <property type="nucleotide sequence ID" value="NZ_CP061205.1"/>
</dbReference>
<dbReference type="Proteomes" id="UP001595444">
    <property type="component" value="Unassembled WGS sequence"/>
</dbReference>
<gene>
    <name evidence="2" type="ORF">ACFOKA_15555</name>
</gene>